<accession>A0A2I1HPS7</accession>
<keyword evidence="2" id="KW-1185">Reference proteome</keyword>
<name>A0A2I1HPS7_9GLOM</name>
<comment type="caution">
    <text evidence="1">The sequence shown here is derived from an EMBL/GenBank/DDBJ whole genome shotgun (WGS) entry which is preliminary data.</text>
</comment>
<reference evidence="1 2" key="1">
    <citation type="submission" date="2015-10" db="EMBL/GenBank/DDBJ databases">
        <title>Genome analyses suggest a sexual origin of heterokaryosis in a supposedly ancient asexual fungus.</title>
        <authorList>
            <person name="Ropars J."/>
            <person name="Sedzielewska K."/>
            <person name="Noel J."/>
            <person name="Charron P."/>
            <person name="Farinelli L."/>
            <person name="Marton T."/>
            <person name="Kruger M."/>
            <person name="Pelin A."/>
            <person name="Brachmann A."/>
            <person name="Corradi N."/>
        </authorList>
    </citation>
    <scope>NUCLEOTIDE SEQUENCE [LARGE SCALE GENOMIC DNA]</scope>
    <source>
        <strain evidence="1 2">A4</strain>
    </source>
</reference>
<evidence type="ECO:0000313" key="1">
    <source>
        <dbReference type="EMBL" id="PKY60884.1"/>
    </source>
</evidence>
<feature type="non-terminal residue" evidence="1">
    <location>
        <position position="70"/>
    </location>
</feature>
<dbReference type="Proteomes" id="UP000234323">
    <property type="component" value="Unassembled WGS sequence"/>
</dbReference>
<organism evidence="1 2">
    <name type="scientific">Rhizophagus irregularis</name>
    <dbReference type="NCBI Taxonomy" id="588596"/>
    <lineage>
        <taxon>Eukaryota</taxon>
        <taxon>Fungi</taxon>
        <taxon>Fungi incertae sedis</taxon>
        <taxon>Mucoromycota</taxon>
        <taxon>Glomeromycotina</taxon>
        <taxon>Glomeromycetes</taxon>
        <taxon>Glomerales</taxon>
        <taxon>Glomeraceae</taxon>
        <taxon>Rhizophagus</taxon>
    </lineage>
</organism>
<dbReference type="EMBL" id="LLXI01004703">
    <property type="protein sequence ID" value="PKY60884.1"/>
    <property type="molecule type" value="Genomic_DNA"/>
</dbReference>
<dbReference type="AlphaFoldDB" id="A0A2I1HPS7"/>
<dbReference type="VEuPathDB" id="FungiDB:FUN_016383"/>
<sequence length="70" mass="8079">MQNSEYTKTLTIPIPQNILIGKLIGRNIKPIAERTGTHIHVDTNKIPAQIKIYVTIKKKFLHLKIELMMQ</sequence>
<gene>
    <name evidence="1" type="ORF">RhiirA4_412828</name>
</gene>
<evidence type="ECO:0000313" key="2">
    <source>
        <dbReference type="Proteomes" id="UP000234323"/>
    </source>
</evidence>
<protein>
    <recommendedName>
        <fullName evidence="3">K Homology domain-containing protein</fullName>
    </recommendedName>
</protein>
<proteinExistence type="predicted"/>
<evidence type="ECO:0008006" key="3">
    <source>
        <dbReference type="Google" id="ProtNLM"/>
    </source>
</evidence>